<accession>A0A537L7X2</accession>
<feature type="transmembrane region" description="Helical" evidence="1">
    <location>
        <begin position="246"/>
        <end position="262"/>
    </location>
</feature>
<comment type="caution">
    <text evidence="2">The sequence shown here is derived from an EMBL/GenBank/DDBJ whole genome shotgun (WGS) entry which is preliminary data.</text>
</comment>
<keyword evidence="1" id="KW-0472">Membrane</keyword>
<proteinExistence type="predicted"/>
<name>A0A537L7X2_9BACT</name>
<evidence type="ECO:0000256" key="1">
    <source>
        <dbReference type="SAM" id="Phobius"/>
    </source>
</evidence>
<organism evidence="2 3">
    <name type="scientific">Candidatus Segetimicrobium genomatis</name>
    <dbReference type="NCBI Taxonomy" id="2569760"/>
    <lineage>
        <taxon>Bacteria</taxon>
        <taxon>Bacillati</taxon>
        <taxon>Candidatus Sysuimicrobiota</taxon>
        <taxon>Candidatus Sysuimicrobiia</taxon>
        <taxon>Candidatus Sysuimicrobiales</taxon>
        <taxon>Candidatus Segetimicrobiaceae</taxon>
        <taxon>Candidatus Segetimicrobium</taxon>
    </lineage>
</organism>
<evidence type="ECO:0000313" key="2">
    <source>
        <dbReference type="EMBL" id="TMJ04115.1"/>
    </source>
</evidence>
<feature type="transmembrane region" description="Helical" evidence="1">
    <location>
        <begin position="177"/>
        <end position="200"/>
    </location>
</feature>
<feature type="transmembrane region" description="Helical" evidence="1">
    <location>
        <begin position="268"/>
        <end position="287"/>
    </location>
</feature>
<evidence type="ECO:0000313" key="3">
    <source>
        <dbReference type="Proteomes" id="UP000319353"/>
    </source>
</evidence>
<feature type="transmembrane region" description="Helical" evidence="1">
    <location>
        <begin position="93"/>
        <end position="117"/>
    </location>
</feature>
<dbReference type="Proteomes" id="UP000319353">
    <property type="component" value="Unassembled WGS sequence"/>
</dbReference>
<sequence>MKGILTNKPVQVTILSWIALSTLLGLTISNRGLPFLDRLPIFHGQSGLDVLKSAQLNAAFGLVILGLVLLVTRSRREKLSVPGRVTSNREIKYLLAYLVVAQMAGYTVGRLLGIHPISLHLPGTLFGLYDRVSRFEVMMWSVFNVVVYAALPYLYFRRKGYTNTALNLRSKNPRRDYVLIASVLVVEGIGELGGFSHALFGLTPHQFVVGGSLAFVANLFGTGLPIMVFVYALLLPRYIAVTGSPITAALLGGCTYALVHFFEGWTDYTSFFGLFTSIGFLILQYFVPGIIKSTLTIRSGNAWVHLWGYHAIAPHVLIDAPNFVEMFDVK</sequence>
<reference evidence="2 3" key="1">
    <citation type="journal article" date="2019" name="Nat. Microbiol.">
        <title>Mediterranean grassland soil C-N compound turnover is dependent on rainfall and depth, and is mediated by genomically divergent microorganisms.</title>
        <authorList>
            <person name="Diamond S."/>
            <person name="Andeer P.F."/>
            <person name="Li Z."/>
            <person name="Crits-Christoph A."/>
            <person name="Burstein D."/>
            <person name="Anantharaman K."/>
            <person name="Lane K.R."/>
            <person name="Thomas B.C."/>
            <person name="Pan C."/>
            <person name="Northen T.R."/>
            <person name="Banfield J.F."/>
        </authorList>
    </citation>
    <scope>NUCLEOTIDE SEQUENCE [LARGE SCALE GENOMIC DNA]</scope>
    <source>
        <strain evidence="2">NP_4</strain>
    </source>
</reference>
<keyword evidence="1" id="KW-0812">Transmembrane</keyword>
<dbReference type="AlphaFoldDB" id="A0A537L7X2"/>
<feature type="transmembrane region" description="Helical" evidence="1">
    <location>
        <begin position="53"/>
        <end position="72"/>
    </location>
</feature>
<feature type="transmembrane region" description="Helical" evidence="1">
    <location>
        <begin position="212"/>
        <end position="234"/>
    </location>
</feature>
<keyword evidence="1" id="KW-1133">Transmembrane helix</keyword>
<gene>
    <name evidence="2" type="ORF">E6H01_04480</name>
</gene>
<dbReference type="EMBL" id="VBAL01000048">
    <property type="protein sequence ID" value="TMJ04115.1"/>
    <property type="molecule type" value="Genomic_DNA"/>
</dbReference>
<feature type="transmembrane region" description="Helical" evidence="1">
    <location>
        <begin position="12"/>
        <end position="33"/>
    </location>
</feature>
<feature type="transmembrane region" description="Helical" evidence="1">
    <location>
        <begin position="137"/>
        <end position="156"/>
    </location>
</feature>
<protein>
    <submittedName>
        <fullName evidence="2">Uncharacterized protein</fullName>
    </submittedName>
</protein>